<proteinExistence type="predicted"/>
<feature type="region of interest" description="Disordered" evidence="1">
    <location>
        <begin position="191"/>
        <end position="214"/>
    </location>
</feature>
<dbReference type="EMBL" id="JANBQB010000013">
    <property type="protein sequence ID" value="KAJ1984668.1"/>
    <property type="molecule type" value="Genomic_DNA"/>
</dbReference>
<organism evidence="2 3">
    <name type="scientific">Dimargaris verticillata</name>
    <dbReference type="NCBI Taxonomy" id="2761393"/>
    <lineage>
        <taxon>Eukaryota</taxon>
        <taxon>Fungi</taxon>
        <taxon>Fungi incertae sedis</taxon>
        <taxon>Zoopagomycota</taxon>
        <taxon>Kickxellomycotina</taxon>
        <taxon>Dimargaritomycetes</taxon>
        <taxon>Dimargaritales</taxon>
        <taxon>Dimargaritaceae</taxon>
        <taxon>Dimargaris</taxon>
    </lineage>
</organism>
<dbReference type="Proteomes" id="UP001151582">
    <property type="component" value="Unassembled WGS sequence"/>
</dbReference>
<dbReference type="Pfam" id="PF07103">
    <property type="entry name" value="DUF1365"/>
    <property type="match status" value="1"/>
</dbReference>
<evidence type="ECO:0000256" key="1">
    <source>
        <dbReference type="SAM" id="MobiDB-lite"/>
    </source>
</evidence>
<comment type="caution">
    <text evidence="2">The sequence shown here is derived from an EMBL/GenBank/DDBJ whole genome shotgun (WGS) entry which is preliminary data.</text>
</comment>
<dbReference type="PANTHER" id="PTHR33973:SF4">
    <property type="entry name" value="OS07G0153300 PROTEIN"/>
    <property type="match status" value="1"/>
</dbReference>
<evidence type="ECO:0000313" key="2">
    <source>
        <dbReference type="EMBL" id="KAJ1984668.1"/>
    </source>
</evidence>
<keyword evidence="3" id="KW-1185">Reference proteome</keyword>
<sequence length="689" mass="77275">MASSCVSGGLMPTAQTTEWWLGPVPIFRCNQPALFSIYTRDYLRADSTTDRTLHEALLHALRSKGHQFAPFDHVDLVTTPRVFGYGFNPISFYFCYHATPSSTPTLPDPKETHLQLSCVVYEVHNTFGEKHIYVMTQSADTSRTPRFPTHTLPRVFHVSPFNDRQGYYRAETHDLRQGSLKVVITYYENPSQPSASGPGPDQFKESAAPLPSRPPKKFVATVAGPAYVLNRWSLGYLVMMYPITAFLTMPRILYQAAILAYRHRLAVYPKPSPMPVNLGKNPPTNTERVAMDIVTQWLSWGWPQATVPNVQVSFILPSGQHIICHSGSTEAHVAAVHQVTVECATYGLFTGLVGSFDPLTALFEAYTECQWDCSDLPRFLGLFSAVCNASGNAELTQHGVTKSLRTMQYLRRGLTLQTSPPSTPCSDIAAALYRRICKTCPFDHQTLVLFWDPILLESVKMVSTRVPPLLQFATISRDDITRSKPSAALETFSAVYVVLPVAWQGQREAKRLLDLLPSATRVQCIYYPGRANHWATNPMDTAWAINRTAMACDHGEHPATAIRVGFWQYCRCIVVTLVTSIINWGFFSIAARFEPESDPYRIHQRLCSYWPAIVPCFRDTMDSPSPRPKRPKPREVTSKDECGCDYPTLHSVRQNMPTTRSLRAAHFCNMLALDALGYLNGRYTVVGTN</sequence>
<protein>
    <submittedName>
        <fullName evidence="2">Uncharacterized protein</fullName>
    </submittedName>
</protein>
<dbReference type="OrthoDB" id="3340520at2759"/>
<reference evidence="2" key="1">
    <citation type="submission" date="2022-07" db="EMBL/GenBank/DDBJ databases">
        <title>Phylogenomic reconstructions and comparative analyses of Kickxellomycotina fungi.</title>
        <authorList>
            <person name="Reynolds N.K."/>
            <person name="Stajich J.E."/>
            <person name="Barry K."/>
            <person name="Grigoriev I.V."/>
            <person name="Crous P."/>
            <person name="Smith M.E."/>
        </authorList>
    </citation>
    <scope>NUCLEOTIDE SEQUENCE</scope>
    <source>
        <strain evidence="2">RSA 567</strain>
    </source>
</reference>
<accession>A0A9W8BA88</accession>
<dbReference type="PANTHER" id="PTHR33973">
    <property type="entry name" value="OS07G0153300 PROTEIN"/>
    <property type="match status" value="1"/>
</dbReference>
<gene>
    <name evidence="2" type="ORF">H4R34_000502</name>
</gene>
<dbReference type="InterPro" id="IPR010775">
    <property type="entry name" value="DUF1365"/>
</dbReference>
<dbReference type="AlphaFoldDB" id="A0A9W8BA88"/>
<name>A0A9W8BA88_9FUNG</name>
<evidence type="ECO:0000313" key="3">
    <source>
        <dbReference type="Proteomes" id="UP001151582"/>
    </source>
</evidence>